<protein>
    <submittedName>
        <fullName evidence="2">(African queen) hypothetical protein</fullName>
    </submittedName>
</protein>
<feature type="compositionally biased region" description="Basic and acidic residues" evidence="1">
    <location>
        <begin position="20"/>
        <end position="41"/>
    </location>
</feature>
<gene>
    <name evidence="2" type="ORF">DCHRY22_LOCUS7093</name>
</gene>
<name>A0A8J2W3N7_9NEOP</name>
<feature type="region of interest" description="Disordered" evidence="1">
    <location>
        <begin position="1"/>
        <end position="56"/>
    </location>
</feature>
<reference evidence="2" key="1">
    <citation type="submission" date="2021-09" db="EMBL/GenBank/DDBJ databases">
        <authorList>
            <person name="Martin H S."/>
        </authorList>
    </citation>
    <scope>NUCLEOTIDE SEQUENCE</scope>
</reference>
<proteinExistence type="predicted"/>
<organism evidence="2 3">
    <name type="scientific">Danaus chrysippus</name>
    <name type="common">African queen</name>
    <dbReference type="NCBI Taxonomy" id="151541"/>
    <lineage>
        <taxon>Eukaryota</taxon>
        <taxon>Metazoa</taxon>
        <taxon>Ecdysozoa</taxon>
        <taxon>Arthropoda</taxon>
        <taxon>Hexapoda</taxon>
        <taxon>Insecta</taxon>
        <taxon>Pterygota</taxon>
        <taxon>Neoptera</taxon>
        <taxon>Endopterygota</taxon>
        <taxon>Lepidoptera</taxon>
        <taxon>Glossata</taxon>
        <taxon>Ditrysia</taxon>
        <taxon>Papilionoidea</taxon>
        <taxon>Nymphalidae</taxon>
        <taxon>Danainae</taxon>
        <taxon>Danaini</taxon>
        <taxon>Danaina</taxon>
        <taxon>Danaus</taxon>
        <taxon>Anosia</taxon>
    </lineage>
</organism>
<keyword evidence="3" id="KW-1185">Reference proteome</keyword>
<feature type="compositionally biased region" description="Basic residues" evidence="1">
    <location>
        <begin position="42"/>
        <end position="52"/>
    </location>
</feature>
<evidence type="ECO:0000313" key="3">
    <source>
        <dbReference type="Proteomes" id="UP000789524"/>
    </source>
</evidence>
<evidence type="ECO:0000256" key="1">
    <source>
        <dbReference type="SAM" id="MobiDB-lite"/>
    </source>
</evidence>
<dbReference type="Proteomes" id="UP000789524">
    <property type="component" value="Unassembled WGS sequence"/>
</dbReference>
<dbReference type="EMBL" id="CAKASE010000057">
    <property type="protein sequence ID" value="CAG9566454.1"/>
    <property type="molecule type" value="Genomic_DNA"/>
</dbReference>
<evidence type="ECO:0000313" key="2">
    <source>
        <dbReference type="EMBL" id="CAG9566454.1"/>
    </source>
</evidence>
<dbReference type="AlphaFoldDB" id="A0A8J2W3N7"/>
<accession>A0A8J2W3N7</accession>
<comment type="caution">
    <text evidence="2">The sequence shown here is derived from an EMBL/GenBank/DDBJ whole genome shotgun (WGS) entry which is preliminary data.</text>
</comment>
<sequence length="77" mass="8703">MRRTTDSRRRRLPTGGGRETQADRPHCTLEGSVHKLSETRTGRTRHHPHPHPHPAYSIRLMEPYALTCTTTDTGCGT</sequence>